<evidence type="ECO:0000313" key="2">
    <source>
        <dbReference type="EMBL" id="SUN76860.1"/>
    </source>
</evidence>
<dbReference type="InterPro" id="IPR021509">
    <property type="entry name" value="DUF3169"/>
</dbReference>
<feature type="transmembrane region" description="Helical" evidence="1">
    <location>
        <begin position="95"/>
        <end position="114"/>
    </location>
</feature>
<dbReference type="OrthoDB" id="2236373at2"/>
<dbReference type="PROSITE" id="PS51257">
    <property type="entry name" value="PROKAR_LIPOPROTEIN"/>
    <property type="match status" value="1"/>
</dbReference>
<dbReference type="Proteomes" id="UP000254634">
    <property type="component" value="Unassembled WGS sequence"/>
</dbReference>
<dbReference type="EMBL" id="UHFR01000005">
    <property type="protein sequence ID" value="SUN76860.1"/>
    <property type="molecule type" value="Genomic_DNA"/>
</dbReference>
<proteinExistence type="predicted"/>
<feature type="transmembrane region" description="Helical" evidence="1">
    <location>
        <begin position="210"/>
        <end position="228"/>
    </location>
</feature>
<evidence type="ECO:0000313" key="3">
    <source>
        <dbReference type="Proteomes" id="UP000254634"/>
    </source>
</evidence>
<reference evidence="2" key="1">
    <citation type="submission" date="2018-06" db="EMBL/GenBank/DDBJ databases">
        <authorList>
            <consortium name="Pathogen Informatics"/>
            <person name="Doyle S."/>
        </authorList>
    </citation>
    <scope>NUCLEOTIDE SEQUENCE [LARGE SCALE GENOMIC DNA]</scope>
    <source>
        <strain evidence="2">NCTC13765</strain>
    </source>
</reference>
<dbReference type="EC" id="1.13.11.63" evidence="2"/>
<keyword evidence="1" id="KW-0812">Transmembrane</keyword>
<sequence length="239" mass="28446">MKRNSKLLLLTISGGIFGACLPLLISLGKLHFFDQLKIQWLQWPLRIVFVLLFLFLFKIFKDSRRFFRQSEIEEDDGRSESQYKKAFLKLGVGEMLMNVYMVLGIFNLSISLFLDLTTHLSLVLFLLDYFLFMVYFLLLPQYKKTIKLLRNYDYPLLAMPKDAPNLLNSYDEAEKEILFEENYRIMFQLNQIIFPSLYGVSILVSALTGTFQWFAFLLLVFLHLYINIKEYRSIKHYYR</sequence>
<feature type="transmembrane region" description="Helical" evidence="1">
    <location>
        <begin position="185"/>
        <end position="204"/>
    </location>
</feature>
<keyword evidence="1" id="KW-1133">Transmembrane helix</keyword>
<feature type="transmembrane region" description="Helical" evidence="1">
    <location>
        <begin position="7"/>
        <end position="28"/>
    </location>
</feature>
<keyword evidence="2" id="KW-0560">Oxidoreductase</keyword>
<dbReference type="GO" id="GO:0004497">
    <property type="term" value="F:monooxygenase activity"/>
    <property type="evidence" value="ECO:0007669"/>
    <property type="project" value="UniProtKB-KW"/>
</dbReference>
<dbReference type="GO" id="GO:0003834">
    <property type="term" value="F:beta-carotene 15,15'-dioxygenase activity"/>
    <property type="evidence" value="ECO:0007669"/>
    <property type="project" value="UniProtKB-EC"/>
</dbReference>
<dbReference type="STRING" id="1123307.GCA_000380065_01720"/>
<feature type="transmembrane region" description="Helical" evidence="1">
    <location>
        <begin position="120"/>
        <end position="139"/>
    </location>
</feature>
<dbReference type="Pfam" id="PF11368">
    <property type="entry name" value="DUF3169"/>
    <property type="match status" value="1"/>
</dbReference>
<keyword evidence="2" id="KW-0503">Monooxygenase</keyword>
<accession>A0A380L2T1</accession>
<keyword evidence="1" id="KW-0472">Membrane</keyword>
<feature type="transmembrane region" description="Helical" evidence="1">
    <location>
        <begin position="40"/>
        <end position="60"/>
    </location>
</feature>
<organism evidence="2 3">
    <name type="scientific">Streptococcus massiliensis</name>
    <dbReference type="NCBI Taxonomy" id="313439"/>
    <lineage>
        <taxon>Bacteria</taxon>
        <taxon>Bacillati</taxon>
        <taxon>Bacillota</taxon>
        <taxon>Bacilli</taxon>
        <taxon>Lactobacillales</taxon>
        <taxon>Streptococcaceae</taxon>
        <taxon>Streptococcus</taxon>
    </lineage>
</organism>
<protein>
    <submittedName>
        <fullName evidence="2">Brp/Blh family beta-carotene 15,15'-monooxygenase</fullName>
        <ecNumber evidence="2">1.13.11.63</ecNumber>
    </submittedName>
</protein>
<gene>
    <name evidence="2" type="ORF">NCTC13765_01361</name>
</gene>
<dbReference type="AlphaFoldDB" id="A0A380L2T1"/>
<name>A0A380L2T1_9STRE</name>
<dbReference type="RefSeq" id="WP_018372440.1">
    <property type="nucleotide sequence ID" value="NZ_UHFR01000005.1"/>
</dbReference>
<evidence type="ECO:0000256" key="1">
    <source>
        <dbReference type="SAM" id="Phobius"/>
    </source>
</evidence>
<keyword evidence="3" id="KW-1185">Reference proteome</keyword>